<evidence type="ECO:0000313" key="5">
    <source>
        <dbReference type="Proteomes" id="UP000499080"/>
    </source>
</evidence>
<dbReference type="AlphaFoldDB" id="A0A4Y2T7J5"/>
<dbReference type="InterPro" id="IPR050863">
    <property type="entry name" value="CenT-Element_Derived"/>
</dbReference>
<dbReference type="InterPro" id="IPR009057">
    <property type="entry name" value="Homeodomain-like_sf"/>
</dbReference>
<name>A0A4Y2T7J5_ARAVE</name>
<dbReference type="SUPFAM" id="SSF46689">
    <property type="entry name" value="Homeodomain-like"/>
    <property type="match status" value="1"/>
</dbReference>
<evidence type="ECO:0000256" key="1">
    <source>
        <dbReference type="ARBA" id="ARBA00004123"/>
    </source>
</evidence>
<evidence type="ECO:0000256" key="2">
    <source>
        <dbReference type="ARBA" id="ARBA00023125"/>
    </source>
</evidence>
<reference evidence="4 5" key="1">
    <citation type="journal article" date="2019" name="Sci. Rep.">
        <title>Orb-weaving spider Araneus ventricosus genome elucidates the spidroin gene catalogue.</title>
        <authorList>
            <person name="Kono N."/>
            <person name="Nakamura H."/>
            <person name="Ohtoshi R."/>
            <person name="Moran D.A.P."/>
            <person name="Shinohara A."/>
            <person name="Yoshida Y."/>
            <person name="Fujiwara M."/>
            <person name="Mori M."/>
            <person name="Tomita M."/>
            <person name="Arakawa K."/>
        </authorList>
    </citation>
    <scope>NUCLEOTIDE SEQUENCE [LARGE SCALE GENOMIC DNA]</scope>
</reference>
<accession>A0A4Y2T7J5</accession>
<dbReference type="InterPro" id="IPR006600">
    <property type="entry name" value="HTH_CenpB_DNA-bd_dom"/>
</dbReference>
<dbReference type="Proteomes" id="UP000499080">
    <property type="component" value="Unassembled WGS sequence"/>
</dbReference>
<feature type="domain" description="HTH CENPB-type" evidence="3">
    <location>
        <begin position="43"/>
        <end position="102"/>
    </location>
</feature>
<dbReference type="Gene3D" id="1.10.10.60">
    <property type="entry name" value="Homeodomain-like"/>
    <property type="match status" value="1"/>
</dbReference>
<dbReference type="PANTHER" id="PTHR19303">
    <property type="entry name" value="TRANSPOSON"/>
    <property type="match status" value="1"/>
</dbReference>
<dbReference type="EMBL" id="BGPR01026449">
    <property type="protein sequence ID" value="GBN96181.1"/>
    <property type="molecule type" value="Genomic_DNA"/>
</dbReference>
<dbReference type="PANTHER" id="PTHR19303:SF73">
    <property type="entry name" value="PROTEIN PDC2"/>
    <property type="match status" value="1"/>
</dbReference>
<keyword evidence="2" id="KW-0238">DNA-binding</keyword>
<dbReference type="PROSITE" id="PS51253">
    <property type="entry name" value="HTH_CENPB"/>
    <property type="match status" value="1"/>
</dbReference>
<protein>
    <recommendedName>
        <fullName evidence="3">HTH CENPB-type domain-containing protein</fullName>
    </recommendedName>
</protein>
<dbReference type="OrthoDB" id="6411292at2759"/>
<gene>
    <name evidence="4" type="ORF">AVEN_84846_1</name>
</gene>
<dbReference type="GO" id="GO:0005634">
    <property type="term" value="C:nucleus"/>
    <property type="evidence" value="ECO:0007669"/>
    <property type="project" value="UniProtKB-SubCell"/>
</dbReference>
<proteinExistence type="predicted"/>
<dbReference type="Pfam" id="PF03221">
    <property type="entry name" value="HTH_Tnp_Tc5"/>
    <property type="match status" value="1"/>
</dbReference>
<evidence type="ECO:0000259" key="3">
    <source>
        <dbReference type="PROSITE" id="PS51253"/>
    </source>
</evidence>
<dbReference type="GO" id="GO:0003677">
    <property type="term" value="F:DNA binding"/>
    <property type="evidence" value="ECO:0007669"/>
    <property type="project" value="UniProtKB-KW"/>
</dbReference>
<comment type="caution">
    <text evidence="4">The sequence shown here is derived from an EMBL/GenBank/DDBJ whole genome shotgun (WGS) entry which is preliminary data.</text>
</comment>
<evidence type="ECO:0000313" key="4">
    <source>
        <dbReference type="EMBL" id="GBN96181.1"/>
    </source>
</evidence>
<organism evidence="4 5">
    <name type="scientific">Araneus ventricosus</name>
    <name type="common">Orbweaver spider</name>
    <name type="synonym">Epeira ventricosa</name>
    <dbReference type="NCBI Taxonomy" id="182803"/>
    <lineage>
        <taxon>Eukaryota</taxon>
        <taxon>Metazoa</taxon>
        <taxon>Ecdysozoa</taxon>
        <taxon>Arthropoda</taxon>
        <taxon>Chelicerata</taxon>
        <taxon>Arachnida</taxon>
        <taxon>Araneae</taxon>
        <taxon>Araneomorphae</taxon>
        <taxon>Entelegynae</taxon>
        <taxon>Araneoidea</taxon>
        <taxon>Araneidae</taxon>
        <taxon>Araneus</taxon>
    </lineage>
</organism>
<comment type="subcellular location">
    <subcellularLocation>
        <location evidence="1">Nucleus</location>
    </subcellularLocation>
</comment>
<keyword evidence="5" id="KW-1185">Reference proteome</keyword>
<sequence length="102" mass="11738">MKLIKALKKKRCCANVSDFGSTLSTILKNRQTIVKNKVNFGPKQKKVRLCQYDVLDKAMLKWVRGIRDRNFPISETLMQERAVKFAKTLGYPDFKASAGWLD</sequence>